<dbReference type="RefSeq" id="WP_090849167.1">
    <property type="nucleotide sequence ID" value="NZ_FNJU01000001.1"/>
</dbReference>
<reference evidence="3" key="1">
    <citation type="submission" date="2016-10" db="EMBL/GenBank/DDBJ databases">
        <authorList>
            <person name="Varghese N."/>
            <person name="Submissions S."/>
        </authorList>
    </citation>
    <scope>NUCLEOTIDE SEQUENCE [LARGE SCALE GENOMIC DNA]</scope>
    <source>
        <strain evidence="3">IBRC-M10078</strain>
    </source>
</reference>
<dbReference type="OrthoDB" id="2381692at2"/>
<evidence type="ECO:0000313" key="3">
    <source>
        <dbReference type="Proteomes" id="UP000199159"/>
    </source>
</evidence>
<sequence length="112" mass="12165">MEIKEAFFPAFIHSYFIALGVLLGGCLIGGIGAFIAGEPPLTEIFRMANKLKIWALVAAIGGTFDAFNSFERGILNGQTKDLFKQFLLIVSAMGGAQSGWTIIVWLTQEHIS</sequence>
<keyword evidence="3" id="KW-1185">Reference proteome</keyword>
<proteinExistence type="predicted"/>
<feature type="transmembrane region" description="Helical" evidence="1">
    <location>
        <begin position="12"/>
        <end position="36"/>
    </location>
</feature>
<keyword evidence="1" id="KW-0472">Membrane</keyword>
<organism evidence="2 3">
    <name type="scientific">Litchfieldia salsa</name>
    <dbReference type="NCBI Taxonomy" id="930152"/>
    <lineage>
        <taxon>Bacteria</taxon>
        <taxon>Bacillati</taxon>
        <taxon>Bacillota</taxon>
        <taxon>Bacilli</taxon>
        <taxon>Bacillales</taxon>
        <taxon>Bacillaceae</taxon>
        <taxon>Litchfieldia</taxon>
    </lineage>
</organism>
<gene>
    <name evidence="2" type="ORF">SAMN05216565_101135</name>
</gene>
<feature type="transmembrane region" description="Helical" evidence="1">
    <location>
        <begin position="82"/>
        <end position="106"/>
    </location>
</feature>
<name>A0A1H0P341_9BACI</name>
<evidence type="ECO:0000313" key="2">
    <source>
        <dbReference type="EMBL" id="SDO99383.1"/>
    </source>
</evidence>
<dbReference type="InterPro" id="IPR025689">
    <property type="entry name" value="Spore_YtrH"/>
</dbReference>
<evidence type="ECO:0000256" key="1">
    <source>
        <dbReference type="SAM" id="Phobius"/>
    </source>
</evidence>
<protein>
    <submittedName>
        <fullName evidence="2">Sporulation protein YtrH</fullName>
    </submittedName>
</protein>
<dbReference type="Pfam" id="PF14034">
    <property type="entry name" value="Spore_YtrH"/>
    <property type="match status" value="1"/>
</dbReference>
<dbReference type="AlphaFoldDB" id="A0A1H0P341"/>
<dbReference type="EMBL" id="FNJU01000001">
    <property type="protein sequence ID" value="SDO99383.1"/>
    <property type="molecule type" value="Genomic_DNA"/>
</dbReference>
<keyword evidence="1" id="KW-0812">Transmembrane</keyword>
<keyword evidence="1" id="KW-1133">Transmembrane helix</keyword>
<dbReference type="STRING" id="930152.SAMN05216565_101135"/>
<accession>A0A1H0P341</accession>
<dbReference type="PROSITE" id="PS51257">
    <property type="entry name" value="PROKAR_LIPOPROTEIN"/>
    <property type="match status" value="1"/>
</dbReference>
<dbReference type="Proteomes" id="UP000199159">
    <property type="component" value="Unassembled WGS sequence"/>
</dbReference>